<dbReference type="EMBL" id="CP012159">
    <property type="protein sequence ID" value="AKT42076.1"/>
    <property type="molecule type" value="Genomic_DNA"/>
</dbReference>
<dbReference type="AlphaFoldDB" id="A0A0K1EMP2"/>
<protein>
    <recommendedName>
        <fullName evidence="3">Outer membrane protein beta-barrel domain-containing protein</fullName>
    </recommendedName>
</protein>
<dbReference type="KEGG" id="ccro:CMC5_062990"/>
<dbReference type="RefSeq" id="WP_050433757.1">
    <property type="nucleotide sequence ID" value="NZ_CP012159.1"/>
</dbReference>
<dbReference type="Proteomes" id="UP000067626">
    <property type="component" value="Chromosome"/>
</dbReference>
<proteinExistence type="predicted"/>
<gene>
    <name evidence="1" type="ORF">CMC5_062990</name>
</gene>
<accession>A0A0K1EMP2</accession>
<name>A0A0K1EMP2_CHOCO</name>
<dbReference type="OrthoDB" id="5505740at2"/>
<dbReference type="STRING" id="52.CMC5_062990"/>
<organism evidence="1 2">
    <name type="scientific">Chondromyces crocatus</name>
    <dbReference type="NCBI Taxonomy" id="52"/>
    <lineage>
        <taxon>Bacteria</taxon>
        <taxon>Pseudomonadati</taxon>
        <taxon>Myxococcota</taxon>
        <taxon>Polyangia</taxon>
        <taxon>Polyangiales</taxon>
        <taxon>Polyangiaceae</taxon>
        <taxon>Chondromyces</taxon>
    </lineage>
</organism>
<evidence type="ECO:0000313" key="1">
    <source>
        <dbReference type="EMBL" id="AKT42076.1"/>
    </source>
</evidence>
<reference evidence="1 2" key="1">
    <citation type="submission" date="2015-07" db="EMBL/GenBank/DDBJ databases">
        <title>Genome analysis of myxobacterium Chondromyces crocatus Cm c5 reveals a high potential for natural compound synthesis and the genetic basis for the loss of fruiting body formation.</title>
        <authorList>
            <person name="Zaburannyi N."/>
            <person name="Bunk B."/>
            <person name="Maier J."/>
            <person name="Overmann J."/>
            <person name="Mueller R."/>
        </authorList>
    </citation>
    <scope>NUCLEOTIDE SEQUENCE [LARGE SCALE GENOMIC DNA]</scope>
    <source>
        <strain evidence="1 2">Cm c5</strain>
    </source>
</reference>
<sequence>MAATDARIPGLRALSTVLLTLLGVAAGAEARADETLVVPMHAYEVQHLILPARVQNQLSIALVQDFGLGTGADVCSRQSQLESGYACFRHGGSQYHGTPEPGRGGEVGSVLQPATARFLVGYDRVVLENLTFGVRVGYVLHGGGPRESGADGASFLPFHGELRAGYTFGASPFRLAGLRWSLFVTGGVAQVDTEHRVFIREDQSVPPPTSQLDNPPTQTLSAYKRAGTGFVGGGAAVTWAVTRATGFTLGLRVTRFFPSAGTAFSPEIGWNLGF</sequence>
<evidence type="ECO:0000313" key="2">
    <source>
        <dbReference type="Proteomes" id="UP000067626"/>
    </source>
</evidence>
<keyword evidence="2" id="KW-1185">Reference proteome</keyword>
<evidence type="ECO:0008006" key="3">
    <source>
        <dbReference type="Google" id="ProtNLM"/>
    </source>
</evidence>